<feature type="region of interest" description="Disordered" evidence="1">
    <location>
        <begin position="1"/>
        <end position="30"/>
    </location>
</feature>
<feature type="region of interest" description="Disordered" evidence="1">
    <location>
        <begin position="284"/>
        <end position="427"/>
    </location>
</feature>
<feature type="compositionally biased region" description="Basic and acidic residues" evidence="1">
    <location>
        <begin position="399"/>
        <end position="412"/>
    </location>
</feature>
<sequence length="427" mass="50494">MNEMDVKQEIYEDNSSHNSNESKEDGLLLNSLKPIKQEVLEDDSCKRQSNENEDLKWLDCKNGIKTEPHSDINTSSIIGYVDNNCLHQIKTEEDICDIKTEEVEHGEDQDEQMHNEDWNTPLTNYCDNELIKTNKEFHIVSINADCSTIPCQRKNIKSGAQRSKEYRDRKKIRKLLESISNSHMDAVPRKITKTAAQRGKEYRERKKMRKLLESTPNSHIDEVPSTMELAQYLLERQQEESNRRRGEQTGQIPQAISSSLQSSSPHTQNQRLYYERHKEEINRYRREGSIEDKNLKPLPASAAERMRKYRERHKEEINRRKREERLNNQNLKPPPATAAERMRRYRERHKEELNNRKKEERLKNKNPKSLPATAAERNRKYRERNKQEINKKRRNSRRINKELNSQHKEKIKVTGQNAEAASTDQKS</sequence>
<evidence type="ECO:0000256" key="1">
    <source>
        <dbReference type="SAM" id="MobiDB-lite"/>
    </source>
</evidence>
<dbReference type="GeneID" id="126879249"/>
<feature type="compositionally biased region" description="Basic and acidic residues" evidence="1">
    <location>
        <begin position="237"/>
        <end position="247"/>
    </location>
</feature>
<evidence type="ECO:0000313" key="2">
    <source>
        <dbReference type="EnsemblMetazoa" id="XP_050498269.1"/>
    </source>
</evidence>
<proteinExistence type="predicted"/>
<keyword evidence="3" id="KW-1185">Reference proteome</keyword>
<dbReference type="RefSeq" id="XP_050498269.1">
    <property type="nucleotide sequence ID" value="XM_050642312.1"/>
</dbReference>
<evidence type="ECO:0008006" key="4">
    <source>
        <dbReference type="Google" id="ProtNLM"/>
    </source>
</evidence>
<organism evidence="2 3">
    <name type="scientific">Diabrotica virgifera virgifera</name>
    <name type="common">western corn rootworm</name>
    <dbReference type="NCBI Taxonomy" id="50390"/>
    <lineage>
        <taxon>Eukaryota</taxon>
        <taxon>Metazoa</taxon>
        <taxon>Ecdysozoa</taxon>
        <taxon>Arthropoda</taxon>
        <taxon>Hexapoda</taxon>
        <taxon>Insecta</taxon>
        <taxon>Pterygota</taxon>
        <taxon>Neoptera</taxon>
        <taxon>Endopterygota</taxon>
        <taxon>Coleoptera</taxon>
        <taxon>Polyphaga</taxon>
        <taxon>Cucujiformia</taxon>
        <taxon>Chrysomeloidea</taxon>
        <taxon>Chrysomelidae</taxon>
        <taxon>Galerucinae</taxon>
        <taxon>Diabroticina</taxon>
        <taxon>Diabroticites</taxon>
        <taxon>Diabrotica</taxon>
    </lineage>
</organism>
<evidence type="ECO:0000313" key="3">
    <source>
        <dbReference type="Proteomes" id="UP001652700"/>
    </source>
</evidence>
<feature type="compositionally biased region" description="Basic and acidic residues" evidence="1">
    <location>
        <begin position="1"/>
        <end position="10"/>
    </location>
</feature>
<accession>A0ABM5JK04</accession>
<dbReference type="Proteomes" id="UP001652700">
    <property type="component" value="Unplaced"/>
</dbReference>
<protein>
    <recommendedName>
        <fullName evidence="4">Trichohyalin-like</fullName>
    </recommendedName>
</protein>
<name>A0ABM5JK04_DIAVI</name>
<dbReference type="EnsemblMetazoa" id="XM_050642312.1">
    <property type="protein sequence ID" value="XP_050498269.1"/>
    <property type="gene ID" value="LOC126879249"/>
</dbReference>
<feature type="compositionally biased region" description="Polar residues" evidence="1">
    <location>
        <begin position="414"/>
        <end position="427"/>
    </location>
</feature>
<feature type="compositionally biased region" description="Basic and acidic residues" evidence="1">
    <location>
        <begin position="312"/>
        <end position="326"/>
    </location>
</feature>
<feature type="compositionally biased region" description="Basic and acidic residues" evidence="1">
    <location>
        <begin position="348"/>
        <end position="363"/>
    </location>
</feature>
<feature type="region of interest" description="Disordered" evidence="1">
    <location>
        <begin position="237"/>
        <end position="272"/>
    </location>
</feature>
<feature type="compositionally biased region" description="Basic and acidic residues" evidence="1">
    <location>
        <begin position="284"/>
        <end position="295"/>
    </location>
</feature>
<reference evidence="2" key="1">
    <citation type="submission" date="2025-05" db="UniProtKB">
        <authorList>
            <consortium name="EnsemblMetazoa"/>
        </authorList>
    </citation>
    <scope>IDENTIFICATION</scope>
</reference>